<dbReference type="Pfam" id="PF01547">
    <property type="entry name" value="SBP_bac_1"/>
    <property type="match status" value="1"/>
</dbReference>
<dbReference type="InterPro" id="IPR006059">
    <property type="entry name" value="SBP"/>
</dbReference>
<accession>A0A6J5YUG1</accession>
<evidence type="ECO:0000313" key="1">
    <source>
        <dbReference type="EMBL" id="CAB4333196.1"/>
    </source>
</evidence>
<dbReference type="PANTHER" id="PTHR43649:SF12">
    <property type="entry name" value="DIACETYLCHITOBIOSE BINDING PROTEIN DASA"/>
    <property type="match status" value="1"/>
</dbReference>
<dbReference type="Gene3D" id="3.40.190.10">
    <property type="entry name" value="Periplasmic binding protein-like II"/>
    <property type="match status" value="2"/>
</dbReference>
<organism evidence="1">
    <name type="scientific">freshwater metagenome</name>
    <dbReference type="NCBI Taxonomy" id="449393"/>
    <lineage>
        <taxon>unclassified sequences</taxon>
        <taxon>metagenomes</taxon>
        <taxon>ecological metagenomes</taxon>
    </lineage>
</organism>
<dbReference type="PANTHER" id="PTHR43649">
    <property type="entry name" value="ARABINOSE-BINDING PROTEIN-RELATED"/>
    <property type="match status" value="1"/>
</dbReference>
<protein>
    <submittedName>
        <fullName evidence="1">Unannotated protein</fullName>
    </submittedName>
</protein>
<dbReference type="InterPro" id="IPR050490">
    <property type="entry name" value="Bact_solute-bd_prot1"/>
</dbReference>
<dbReference type="SUPFAM" id="SSF53850">
    <property type="entry name" value="Periplasmic binding protein-like II"/>
    <property type="match status" value="1"/>
</dbReference>
<proteinExistence type="predicted"/>
<name>A0A6J5YUG1_9ZZZZ</name>
<dbReference type="EMBL" id="CAESAG010000034">
    <property type="protein sequence ID" value="CAB4333196.1"/>
    <property type="molecule type" value="Genomic_DNA"/>
</dbReference>
<reference evidence="1" key="1">
    <citation type="submission" date="2020-05" db="EMBL/GenBank/DDBJ databases">
        <authorList>
            <person name="Chiriac C."/>
            <person name="Salcher M."/>
            <person name="Ghai R."/>
            <person name="Kavagutti S V."/>
        </authorList>
    </citation>
    <scope>NUCLEOTIDE SEQUENCE</scope>
</reference>
<gene>
    <name evidence="1" type="ORF">UFOPK4080_00348</name>
</gene>
<dbReference type="AlphaFoldDB" id="A0A6J5YUG1"/>
<sequence>MKNSTSWRKVTVAGTALIAILATLLPTSIASAEVTKITIQTNQSPWVEAYKKLILDYTKETGVQVDVRVLPYAEMRPALVADIQASNRTYDVYQYDELFAHEFAANKWVKPFKQVDPNFKLDPNIGSYENFIYWNAAKKFSDPKGDVVSMPLNGNTNVFLYRKDIYEKLNLKVPTTWDEALDNAAKIKAANLVKYPYVMRTQAAASGSSVTFDYLHILASYGGKFFNKEGEDWTPVVKSKAGIAAATTMRNLVKYGPTATNTIGQAQVIALMLAGDAAQAHTVFAAANQMNNPALSKVAGKIGFAVMPKGCATCNPGIVSGTFGLSVPTGLTAEREKASLNYINWILSKKAQIKFAEYGGIPTRTDVIAEANLTSVQRDYLDVYQKGMKYVTSNVRYLFSAPMLTATETRLSAIAAGNGTPTAGIRALGEDLKKIVSTFDYSMNESRATTIVCTKAKRELKVTRIGSDPKCPPGWTLKN</sequence>